<proteinExistence type="predicted"/>
<gene>
    <name evidence="2" type="ORF">FHS39_003319</name>
</gene>
<feature type="region of interest" description="Disordered" evidence="1">
    <location>
        <begin position="1"/>
        <end position="36"/>
    </location>
</feature>
<evidence type="ECO:0000256" key="1">
    <source>
        <dbReference type="SAM" id="MobiDB-lite"/>
    </source>
</evidence>
<evidence type="ECO:0008006" key="4">
    <source>
        <dbReference type="Google" id="ProtNLM"/>
    </source>
</evidence>
<dbReference type="InterPro" id="IPR011330">
    <property type="entry name" value="Glyco_hydro/deAcase_b/a-brl"/>
</dbReference>
<dbReference type="PANTHER" id="PTHR45985:SF3">
    <property type="entry name" value="CHITIN DEACETYLASE-LIKE 4"/>
    <property type="match status" value="1"/>
</dbReference>
<evidence type="ECO:0000313" key="3">
    <source>
        <dbReference type="Proteomes" id="UP000556084"/>
    </source>
</evidence>
<dbReference type="EMBL" id="JACHJH010000004">
    <property type="protein sequence ID" value="MBB4894285.1"/>
    <property type="molecule type" value="Genomic_DNA"/>
</dbReference>
<feature type="compositionally biased region" description="Basic residues" evidence="1">
    <location>
        <begin position="387"/>
        <end position="403"/>
    </location>
</feature>
<accession>A0A7W7LPX5</accession>
<feature type="compositionally biased region" description="Basic and acidic residues" evidence="1">
    <location>
        <begin position="363"/>
        <end position="384"/>
    </location>
</feature>
<protein>
    <recommendedName>
        <fullName evidence="4">Secreted protein</fullName>
    </recommendedName>
</protein>
<dbReference type="InterPro" id="IPR052740">
    <property type="entry name" value="CE4"/>
</dbReference>
<name>A0A7W7LPX5_9ACTN</name>
<reference evidence="2 3" key="1">
    <citation type="submission" date="2020-08" db="EMBL/GenBank/DDBJ databases">
        <title>Genomic Encyclopedia of Type Strains, Phase III (KMG-III): the genomes of soil and plant-associated and newly described type strains.</title>
        <authorList>
            <person name="Whitman W."/>
        </authorList>
    </citation>
    <scope>NUCLEOTIDE SEQUENCE [LARGE SCALE GENOMIC DNA]</scope>
    <source>
        <strain evidence="2 3">CECT 3266</strain>
    </source>
</reference>
<feature type="region of interest" description="Disordered" evidence="1">
    <location>
        <begin position="353"/>
        <end position="403"/>
    </location>
</feature>
<sequence>MVDRPARLIGDGSTAETGPQPKQPRPRRMAPGEKPPQFVVFSWDGAGEDGQKLFSHFRAVGKKYHATMTYFLSGVYMLPMGKRKLYEPPRHSPGASDIGFNNVKGVRDTLVQLRGAWLDGNEIGTHFNGHFCGPDRGVGTWSEAEWTSEIRQAEAFVRRWKTNTGLKSEPPLPFDYGKELVGGRAPCLEGQHNLIPAAKAMGFRYDASSVGGRQMWPRKIRGIWDFPLQDIPVPGRDFETLSMDYNFLANQSGTTRGDPDQRDAWGEQMRDGLLAGFKRAYHGNRAPLFVGDHFESWNGGTYMRAVESVIKKVCGKEGVRCVSFKQLADWLDAQDPKVLAKLRKLDVGEAPKQGWARFTGPHPVERATARRAAGKDDAHKKDTAKGGAKRKALKRVRIRPVAG</sequence>
<dbReference type="Proteomes" id="UP000556084">
    <property type="component" value="Unassembled WGS sequence"/>
</dbReference>
<comment type="caution">
    <text evidence="2">The sequence shown here is derived from an EMBL/GenBank/DDBJ whole genome shotgun (WGS) entry which is preliminary data.</text>
</comment>
<dbReference type="Gene3D" id="3.20.20.370">
    <property type="entry name" value="Glycoside hydrolase/deacetylase"/>
    <property type="match status" value="1"/>
</dbReference>
<organism evidence="2 3">
    <name type="scientific">Streptomyces olivoverticillatus</name>
    <dbReference type="NCBI Taxonomy" id="66427"/>
    <lineage>
        <taxon>Bacteria</taxon>
        <taxon>Bacillati</taxon>
        <taxon>Actinomycetota</taxon>
        <taxon>Actinomycetes</taxon>
        <taxon>Kitasatosporales</taxon>
        <taxon>Streptomycetaceae</taxon>
        <taxon>Streptomyces</taxon>
    </lineage>
</organism>
<dbReference type="GO" id="GO:0005975">
    <property type="term" value="P:carbohydrate metabolic process"/>
    <property type="evidence" value="ECO:0007669"/>
    <property type="project" value="InterPro"/>
</dbReference>
<keyword evidence="3" id="KW-1185">Reference proteome</keyword>
<dbReference type="AlphaFoldDB" id="A0A7W7LPX5"/>
<dbReference type="SUPFAM" id="SSF88713">
    <property type="entry name" value="Glycoside hydrolase/deacetylase"/>
    <property type="match status" value="1"/>
</dbReference>
<dbReference type="PANTHER" id="PTHR45985">
    <property type="match status" value="1"/>
</dbReference>
<evidence type="ECO:0000313" key="2">
    <source>
        <dbReference type="EMBL" id="MBB4894285.1"/>
    </source>
</evidence>